<keyword evidence="1" id="KW-1133">Transmembrane helix</keyword>
<keyword evidence="1" id="KW-0812">Transmembrane</keyword>
<dbReference type="AlphaFoldDB" id="A0A9D3Y0P4"/>
<evidence type="ECO:0000313" key="3">
    <source>
        <dbReference type="Proteomes" id="UP000828390"/>
    </source>
</evidence>
<name>A0A9D3Y0P4_DREPO</name>
<evidence type="ECO:0000313" key="2">
    <source>
        <dbReference type="EMBL" id="KAH3690793.1"/>
    </source>
</evidence>
<gene>
    <name evidence="2" type="ORF">DPMN_191649</name>
</gene>
<comment type="caution">
    <text evidence="2">The sequence shown here is derived from an EMBL/GenBank/DDBJ whole genome shotgun (WGS) entry which is preliminary data.</text>
</comment>
<evidence type="ECO:0000256" key="1">
    <source>
        <dbReference type="SAM" id="Phobius"/>
    </source>
</evidence>
<accession>A0A9D3Y0P4</accession>
<reference evidence="2" key="2">
    <citation type="submission" date="2020-11" db="EMBL/GenBank/DDBJ databases">
        <authorList>
            <person name="McCartney M.A."/>
            <person name="Auch B."/>
            <person name="Kono T."/>
            <person name="Mallez S."/>
            <person name="Becker A."/>
            <person name="Gohl D.M."/>
            <person name="Silverstein K.A.T."/>
            <person name="Koren S."/>
            <person name="Bechman K.B."/>
            <person name="Herman A."/>
            <person name="Abrahante J.E."/>
            <person name="Garbe J."/>
        </authorList>
    </citation>
    <scope>NUCLEOTIDE SEQUENCE</scope>
    <source>
        <strain evidence="2">Duluth1</strain>
        <tissue evidence="2">Whole animal</tissue>
    </source>
</reference>
<protein>
    <submittedName>
        <fullName evidence="2">Uncharacterized protein</fullName>
    </submittedName>
</protein>
<sequence length="84" mass="9513">MCERKKEDIVDKVCKHVLLCIALLLSYGLLCQGANKTLQIVWMVPLHAYPLEIFRYNASSSIAALAYGIETIKNKSILPEYDLK</sequence>
<dbReference type="EMBL" id="JAIWYP010000053">
    <property type="protein sequence ID" value="KAH3690793.1"/>
    <property type="molecule type" value="Genomic_DNA"/>
</dbReference>
<organism evidence="2 3">
    <name type="scientific">Dreissena polymorpha</name>
    <name type="common">Zebra mussel</name>
    <name type="synonym">Mytilus polymorpha</name>
    <dbReference type="NCBI Taxonomy" id="45954"/>
    <lineage>
        <taxon>Eukaryota</taxon>
        <taxon>Metazoa</taxon>
        <taxon>Spiralia</taxon>
        <taxon>Lophotrochozoa</taxon>
        <taxon>Mollusca</taxon>
        <taxon>Bivalvia</taxon>
        <taxon>Autobranchia</taxon>
        <taxon>Heteroconchia</taxon>
        <taxon>Euheterodonta</taxon>
        <taxon>Imparidentia</taxon>
        <taxon>Neoheterodontei</taxon>
        <taxon>Myida</taxon>
        <taxon>Dreissenoidea</taxon>
        <taxon>Dreissenidae</taxon>
        <taxon>Dreissena</taxon>
    </lineage>
</organism>
<reference evidence="2" key="1">
    <citation type="journal article" date="2019" name="bioRxiv">
        <title>The Genome of the Zebra Mussel, Dreissena polymorpha: A Resource for Invasive Species Research.</title>
        <authorList>
            <person name="McCartney M.A."/>
            <person name="Auch B."/>
            <person name="Kono T."/>
            <person name="Mallez S."/>
            <person name="Zhang Y."/>
            <person name="Obille A."/>
            <person name="Becker A."/>
            <person name="Abrahante J.E."/>
            <person name="Garbe J."/>
            <person name="Badalamenti J.P."/>
            <person name="Herman A."/>
            <person name="Mangelson H."/>
            <person name="Liachko I."/>
            <person name="Sullivan S."/>
            <person name="Sone E.D."/>
            <person name="Koren S."/>
            <person name="Silverstein K.A.T."/>
            <person name="Beckman K.B."/>
            <person name="Gohl D.M."/>
        </authorList>
    </citation>
    <scope>NUCLEOTIDE SEQUENCE</scope>
    <source>
        <strain evidence="2">Duluth1</strain>
        <tissue evidence="2">Whole animal</tissue>
    </source>
</reference>
<keyword evidence="1" id="KW-0472">Membrane</keyword>
<dbReference type="Proteomes" id="UP000828390">
    <property type="component" value="Unassembled WGS sequence"/>
</dbReference>
<proteinExistence type="predicted"/>
<feature type="transmembrane region" description="Helical" evidence="1">
    <location>
        <begin position="12"/>
        <end position="30"/>
    </location>
</feature>
<keyword evidence="3" id="KW-1185">Reference proteome</keyword>